<dbReference type="CDD" id="cd00093">
    <property type="entry name" value="HTH_XRE"/>
    <property type="match status" value="1"/>
</dbReference>
<keyword evidence="3" id="KW-1185">Reference proteome</keyword>
<evidence type="ECO:0000313" key="2">
    <source>
        <dbReference type="EMBL" id="SDC78182.1"/>
    </source>
</evidence>
<dbReference type="SUPFAM" id="SSF47413">
    <property type="entry name" value="lambda repressor-like DNA-binding domains"/>
    <property type="match status" value="1"/>
</dbReference>
<evidence type="ECO:0000313" key="3">
    <source>
        <dbReference type="Proteomes" id="UP000199501"/>
    </source>
</evidence>
<dbReference type="STRING" id="1271860.SAMN05216174_104246"/>
<dbReference type="EMBL" id="FMZZ01000004">
    <property type="protein sequence ID" value="SDC78182.1"/>
    <property type="molecule type" value="Genomic_DNA"/>
</dbReference>
<reference evidence="3" key="1">
    <citation type="submission" date="2016-10" db="EMBL/GenBank/DDBJ databases">
        <authorList>
            <person name="Varghese N."/>
            <person name="Submissions S."/>
        </authorList>
    </citation>
    <scope>NUCLEOTIDE SEQUENCE [LARGE SCALE GENOMIC DNA]</scope>
    <source>
        <strain evidence="3">IBRC-M 10403</strain>
    </source>
</reference>
<sequence>MTGEPNLRVRVLARALRDLRQRNRMTQEEAGRRLRFSNRKVSRLETFQMPNFHELRAMLDLYRVPDDQRDPYLAMWEQAKQKGWWRAYGLSDRGYIPLEAQASSIRSVQLGMLHGLLQTSAYCRSFAAGLPEAEREDALSVQERRRQRLTEDPPLLLHAIVDERVLRADGPFMAEQLSHIVKLAEFDSVTFQVLPAEQNGVLGLSGSFALLSFPGSDHSDIVHVDHIAGSWLLEKEAEIQACVTAFDTLTGAALDPEESVALVDRMARDAR</sequence>
<protein>
    <submittedName>
        <fullName evidence="2">Helix-turn-helix domain-containing protein</fullName>
    </submittedName>
</protein>
<accession>A0A1G6PD52</accession>
<dbReference type="OrthoDB" id="4285266at2"/>
<dbReference type="Gene3D" id="1.10.260.40">
    <property type="entry name" value="lambda repressor-like DNA-binding domains"/>
    <property type="match status" value="1"/>
</dbReference>
<dbReference type="GO" id="GO:0003677">
    <property type="term" value="F:DNA binding"/>
    <property type="evidence" value="ECO:0007669"/>
    <property type="project" value="InterPro"/>
</dbReference>
<feature type="domain" description="HTH cro/C1-type" evidence="1">
    <location>
        <begin position="16"/>
        <end position="68"/>
    </location>
</feature>
<dbReference type="Pfam" id="PF13560">
    <property type="entry name" value="HTH_31"/>
    <property type="match status" value="1"/>
</dbReference>
<dbReference type="Proteomes" id="UP000199501">
    <property type="component" value="Unassembled WGS sequence"/>
</dbReference>
<evidence type="ECO:0000259" key="1">
    <source>
        <dbReference type="PROSITE" id="PS50943"/>
    </source>
</evidence>
<name>A0A1G6PD52_9PSEU</name>
<dbReference type="InterPro" id="IPR010982">
    <property type="entry name" value="Lambda_DNA-bd_dom_sf"/>
</dbReference>
<dbReference type="InterPro" id="IPR001387">
    <property type="entry name" value="Cro/C1-type_HTH"/>
</dbReference>
<dbReference type="PROSITE" id="PS50943">
    <property type="entry name" value="HTH_CROC1"/>
    <property type="match status" value="1"/>
</dbReference>
<dbReference type="RefSeq" id="WP_091449900.1">
    <property type="nucleotide sequence ID" value="NZ_FMZZ01000004.1"/>
</dbReference>
<dbReference type="SMART" id="SM00530">
    <property type="entry name" value="HTH_XRE"/>
    <property type="match status" value="1"/>
</dbReference>
<dbReference type="AlphaFoldDB" id="A0A1G6PD52"/>
<organism evidence="2 3">
    <name type="scientific">Actinokineospora iranica</name>
    <dbReference type="NCBI Taxonomy" id="1271860"/>
    <lineage>
        <taxon>Bacteria</taxon>
        <taxon>Bacillati</taxon>
        <taxon>Actinomycetota</taxon>
        <taxon>Actinomycetes</taxon>
        <taxon>Pseudonocardiales</taxon>
        <taxon>Pseudonocardiaceae</taxon>
        <taxon>Actinokineospora</taxon>
    </lineage>
</organism>
<proteinExistence type="predicted"/>
<dbReference type="InterPro" id="IPR043917">
    <property type="entry name" value="DUF5753"/>
</dbReference>
<dbReference type="Pfam" id="PF19054">
    <property type="entry name" value="DUF5753"/>
    <property type="match status" value="1"/>
</dbReference>
<gene>
    <name evidence="2" type="ORF">SAMN05216174_104246</name>
</gene>